<dbReference type="OrthoDB" id="42576at2759"/>
<sequence length="161" mass="18187">MSKPYQSLVGSLMYLACANSLHIWRRATNRDARRSVCSKMLIVCGVPEVWRSTYLKTVEIVTSADGECMALGESFKKVAGEPIVIYEDNQGAKALAKNVCYQEMTKYIDIRYYFIPEKVTSGEVELTKNHLVVFLTKGLSSKTLRYLMDHANISPKHEALN</sequence>
<proteinExistence type="predicted"/>
<protein>
    <submittedName>
        <fullName evidence="1">Retrotransposon Polyprotein</fullName>
    </submittedName>
</protein>
<dbReference type="EMBL" id="NBNE01000014">
    <property type="protein sequence ID" value="OWZ24428.1"/>
    <property type="molecule type" value="Genomic_DNA"/>
</dbReference>
<reference evidence="2" key="1">
    <citation type="submission" date="2017-03" db="EMBL/GenBank/DDBJ databases">
        <title>Phytopthora megakarya and P. palmivora, two closely related causual agents of cacao black pod achieved similar genome size and gene model numbers by different mechanisms.</title>
        <authorList>
            <person name="Ali S."/>
            <person name="Shao J."/>
            <person name="Larry D.J."/>
            <person name="Kronmiller B."/>
            <person name="Shen D."/>
            <person name="Strem M.D."/>
            <person name="Melnick R.L."/>
            <person name="Guiltinan M.J."/>
            <person name="Tyler B.M."/>
            <person name="Meinhardt L.W."/>
            <person name="Bailey B.A."/>
        </authorList>
    </citation>
    <scope>NUCLEOTIDE SEQUENCE [LARGE SCALE GENOMIC DNA]</scope>
    <source>
        <strain evidence="2">zdho120</strain>
    </source>
</reference>
<gene>
    <name evidence="1" type="ORF">PHMEG_000560</name>
</gene>
<dbReference type="CDD" id="cd09272">
    <property type="entry name" value="RNase_HI_RT_Ty1"/>
    <property type="match status" value="1"/>
</dbReference>
<dbReference type="STRING" id="4795.A0A225X589"/>
<dbReference type="AlphaFoldDB" id="A0A225X589"/>
<comment type="caution">
    <text evidence="1">The sequence shown here is derived from an EMBL/GenBank/DDBJ whole genome shotgun (WGS) entry which is preliminary data.</text>
</comment>
<evidence type="ECO:0000313" key="1">
    <source>
        <dbReference type="EMBL" id="OWZ24428.1"/>
    </source>
</evidence>
<keyword evidence="2" id="KW-1185">Reference proteome</keyword>
<accession>A0A225X589</accession>
<organism evidence="1 2">
    <name type="scientific">Phytophthora megakarya</name>
    <dbReference type="NCBI Taxonomy" id="4795"/>
    <lineage>
        <taxon>Eukaryota</taxon>
        <taxon>Sar</taxon>
        <taxon>Stramenopiles</taxon>
        <taxon>Oomycota</taxon>
        <taxon>Peronosporomycetes</taxon>
        <taxon>Peronosporales</taxon>
        <taxon>Peronosporaceae</taxon>
        <taxon>Phytophthora</taxon>
    </lineage>
</organism>
<evidence type="ECO:0000313" key="2">
    <source>
        <dbReference type="Proteomes" id="UP000198211"/>
    </source>
</evidence>
<name>A0A225X589_9STRA</name>
<dbReference type="Proteomes" id="UP000198211">
    <property type="component" value="Unassembled WGS sequence"/>
</dbReference>